<evidence type="ECO:0000256" key="2">
    <source>
        <dbReference type="ARBA" id="ARBA00013729"/>
    </source>
</evidence>
<protein>
    <recommendedName>
        <fullName evidence="2">Transcription elongation factor GreA</fullName>
    </recommendedName>
    <alternativeName>
        <fullName evidence="7">Transcript cleavage factor GreA</fullName>
    </alternativeName>
</protein>
<dbReference type="SUPFAM" id="SSF52540">
    <property type="entry name" value="P-loop containing nucleoside triphosphate hydrolases"/>
    <property type="match status" value="1"/>
</dbReference>
<feature type="non-terminal residue" evidence="11">
    <location>
        <position position="1"/>
    </location>
</feature>
<evidence type="ECO:0000256" key="7">
    <source>
        <dbReference type="ARBA" id="ARBA00030776"/>
    </source>
</evidence>
<dbReference type="SUPFAM" id="SSF46557">
    <property type="entry name" value="GreA transcript cleavage protein, N-terminal domain"/>
    <property type="match status" value="1"/>
</dbReference>
<proteinExistence type="inferred from homology"/>
<feature type="coiled-coil region" evidence="8">
    <location>
        <begin position="36"/>
        <end position="93"/>
    </location>
</feature>
<organism evidence="11">
    <name type="scientific">marine sediment metagenome</name>
    <dbReference type="NCBI Taxonomy" id="412755"/>
    <lineage>
        <taxon>unclassified sequences</taxon>
        <taxon>metagenomes</taxon>
        <taxon>ecological metagenomes</taxon>
    </lineage>
</organism>
<accession>A0A0F8WKE9</accession>
<feature type="domain" description="Transcription elongation factor GreA/GreB N-terminal" evidence="10">
    <location>
        <begin position="35"/>
        <end position="99"/>
    </location>
</feature>
<dbReference type="GO" id="GO:0003677">
    <property type="term" value="F:DNA binding"/>
    <property type="evidence" value="ECO:0007669"/>
    <property type="project" value="UniProtKB-KW"/>
</dbReference>
<feature type="domain" description="Transcription elongation factor GreA/GreB C-terminal" evidence="9">
    <location>
        <begin position="106"/>
        <end position="181"/>
    </location>
</feature>
<dbReference type="Pfam" id="PF01272">
    <property type="entry name" value="GreA_GreB"/>
    <property type="match status" value="1"/>
</dbReference>
<dbReference type="EMBL" id="LAZR01068925">
    <property type="protein sequence ID" value="KKK48715.1"/>
    <property type="molecule type" value="Genomic_DNA"/>
</dbReference>
<dbReference type="NCBIfam" id="NF001261">
    <property type="entry name" value="PRK00226.1-2"/>
    <property type="match status" value="1"/>
</dbReference>
<dbReference type="PIRSF" id="PIRSF006092">
    <property type="entry name" value="GreA_GreB"/>
    <property type="match status" value="1"/>
</dbReference>
<name>A0A0F8WKE9_9ZZZZ</name>
<evidence type="ECO:0000256" key="5">
    <source>
        <dbReference type="ARBA" id="ARBA00023163"/>
    </source>
</evidence>
<dbReference type="InterPro" id="IPR027417">
    <property type="entry name" value="P-loop_NTPase"/>
</dbReference>
<dbReference type="NCBIfam" id="NF001263">
    <property type="entry name" value="PRK00226.1-4"/>
    <property type="match status" value="1"/>
</dbReference>
<evidence type="ECO:0000256" key="8">
    <source>
        <dbReference type="SAM" id="Coils"/>
    </source>
</evidence>
<evidence type="ECO:0000259" key="10">
    <source>
        <dbReference type="Pfam" id="PF03449"/>
    </source>
</evidence>
<keyword evidence="5" id="KW-0804">Transcription</keyword>
<dbReference type="GO" id="GO:0006354">
    <property type="term" value="P:DNA-templated transcription elongation"/>
    <property type="evidence" value="ECO:0007669"/>
    <property type="project" value="TreeGrafter"/>
</dbReference>
<evidence type="ECO:0000313" key="11">
    <source>
        <dbReference type="EMBL" id="KKK48715.1"/>
    </source>
</evidence>
<comment type="similarity">
    <text evidence="1">Belongs to the GreA/GreB family.</text>
</comment>
<evidence type="ECO:0000256" key="3">
    <source>
        <dbReference type="ARBA" id="ARBA00023015"/>
    </source>
</evidence>
<comment type="caution">
    <text evidence="11">The sequence shown here is derived from an EMBL/GenBank/DDBJ whole genome shotgun (WGS) entry which is preliminary data.</text>
</comment>
<dbReference type="InterPro" id="IPR022691">
    <property type="entry name" value="Tscrpt_elong_fac_GreA/B_N"/>
</dbReference>
<dbReference type="InterPro" id="IPR036953">
    <property type="entry name" value="GreA/GreB_C_sf"/>
</dbReference>
<dbReference type="PANTHER" id="PTHR30437">
    <property type="entry name" value="TRANSCRIPTION ELONGATION FACTOR GREA"/>
    <property type="match status" value="1"/>
</dbReference>
<dbReference type="InterPro" id="IPR018151">
    <property type="entry name" value="TF_GreA/GreB_CS"/>
</dbReference>
<evidence type="ECO:0000259" key="9">
    <source>
        <dbReference type="Pfam" id="PF01272"/>
    </source>
</evidence>
<dbReference type="PANTHER" id="PTHR30437:SF4">
    <property type="entry name" value="TRANSCRIPTION ELONGATION FACTOR GREA"/>
    <property type="match status" value="1"/>
</dbReference>
<evidence type="ECO:0000256" key="6">
    <source>
        <dbReference type="ARBA" id="ARBA00024916"/>
    </source>
</evidence>
<sequence length="181" mass="19586">STTISLASGLALKGKKVLLVDIDPQANASKVLVPDYEKLKKELDELKHVKRAEIEAAIGKARAHGDLSENAEYDAAREAQGLLEAKIRSLQDKLARTEIVDSSNIPNDAIHFGAKIEIKDLDSGDIENYELVGAGEDDPLNGKILATSPFAKALLGRKVNEEVDVKAPAGVLKYKVLKIDY</sequence>
<dbReference type="InterPro" id="IPR023459">
    <property type="entry name" value="Tscrpt_elong_fac_GreA/B_fam"/>
</dbReference>
<dbReference type="InterPro" id="IPR028624">
    <property type="entry name" value="Tscrpt_elong_fac_GreA/B"/>
</dbReference>
<comment type="function">
    <text evidence="6">Necessary for efficient RNA polymerase transcription elongation past template-encoded arresting sites. The arresting sites in DNA have the property of trapping a certain fraction of elongating RNA polymerases that pass through, resulting in locked ternary complexes. Cleavage of the nascent transcript by cleavage factors such as GreA or GreB allows the resumption of elongation from the new 3'terminus. GreA releases sequences of 2 to 3 nucleotides.</text>
</comment>
<keyword evidence="8" id="KW-0175">Coiled coil</keyword>
<dbReference type="InterPro" id="IPR001437">
    <property type="entry name" value="Tscrpt_elong_fac_GreA/B_C"/>
</dbReference>
<reference evidence="11" key="1">
    <citation type="journal article" date="2015" name="Nature">
        <title>Complex archaea that bridge the gap between prokaryotes and eukaryotes.</title>
        <authorList>
            <person name="Spang A."/>
            <person name="Saw J.H."/>
            <person name="Jorgensen S.L."/>
            <person name="Zaremba-Niedzwiedzka K."/>
            <person name="Martijn J."/>
            <person name="Lind A.E."/>
            <person name="van Eijk R."/>
            <person name="Schleper C."/>
            <person name="Guy L."/>
            <person name="Ettema T.J."/>
        </authorList>
    </citation>
    <scope>NUCLEOTIDE SEQUENCE</scope>
</reference>
<dbReference type="FunFam" id="1.10.287.180:FF:000001">
    <property type="entry name" value="Transcription elongation factor GreA"/>
    <property type="match status" value="1"/>
</dbReference>
<dbReference type="InterPro" id="IPR036805">
    <property type="entry name" value="Tscrpt_elong_fac_GreA/B_N_sf"/>
</dbReference>
<dbReference type="Gene3D" id="1.10.287.180">
    <property type="entry name" value="Transcription elongation factor, GreA/GreB, N-terminal domain"/>
    <property type="match status" value="1"/>
</dbReference>
<dbReference type="Pfam" id="PF03449">
    <property type="entry name" value="GreA_GreB_N"/>
    <property type="match status" value="1"/>
</dbReference>
<keyword evidence="3" id="KW-0805">Transcription regulation</keyword>
<dbReference type="GO" id="GO:0032784">
    <property type="term" value="P:regulation of DNA-templated transcription elongation"/>
    <property type="evidence" value="ECO:0007669"/>
    <property type="project" value="InterPro"/>
</dbReference>
<evidence type="ECO:0000256" key="1">
    <source>
        <dbReference type="ARBA" id="ARBA00008213"/>
    </source>
</evidence>
<dbReference type="AlphaFoldDB" id="A0A0F8WKE9"/>
<evidence type="ECO:0000256" key="4">
    <source>
        <dbReference type="ARBA" id="ARBA00023125"/>
    </source>
</evidence>
<dbReference type="FunFam" id="3.10.50.30:FF:000001">
    <property type="entry name" value="Transcription elongation factor GreA"/>
    <property type="match status" value="1"/>
</dbReference>
<dbReference type="GO" id="GO:0070063">
    <property type="term" value="F:RNA polymerase binding"/>
    <property type="evidence" value="ECO:0007669"/>
    <property type="project" value="InterPro"/>
</dbReference>
<dbReference type="HAMAP" id="MF_00105">
    <property type="entry name" value="GreA_GreB"/>
    <property type="match status" value="1"/>
</dbReference>
<dbReference type="PROSITE" id="PS00829">
    <property type="entry name" value="GREAB_1"/>
    <property type="match status" value="1"/>
</dbReference>
<dbReference type="InterPro" id="IPR006359">
    <property type="entry name" value="Tscrpt_elong_fac_GreA"/>
</dbReference>
<dbReference type="SUPFAM" id="SSF54534">
    <property type="entry name" value="FKBP-like"/>
    <property type="match status" value="1"/>
</dbReference>
<gene>
    <name evidence="11" type="ORF">LCGC14_3142330</name>
</gene>
<dbReference type="NCBIfam" id="TIGR01462">
    <property type="entry name" value="greA"/>
    <property type="match status" value="1"/>
</dbReference>
<dbReference type="Gene3D" id="3.10.50.30">
    <property type="entry name" value="Transcription elongation factor, GreA/GreB, C-terminal domain"/>
    <property type="match status" value="1"/>
</dbReference>
<keyword evidence="4" id="KW-0238">DNA-binding</keyword>